<evidence type="ECO:0000256" key="1">
    <source>
        <dbReference type="SAM" id="MobiDB-lite"/>
    </source>
</evidence>
<dbReference type="OrthoDB" id="4067384at2759"/>
<dbReference type="HOGENOM" id="CLU_116829_0_0_1"/>
<dbReference type="RefSeq" id="XP_003674879.1">
    <property type="nucleotide sequence ID" value="XM_003674831.1"/>
</dbReference>
<dbReference type="AlphaFoldDB" id="G0VA17"/>
<dbReference type="InParanoid" id="G0VA17"/>
<name>G0VA17_NAUCA</name>
<reference key="2">
    <citation type="submission" date="2011-08" db="EMBL/GenBank/DDBJ databases">
        <title>Genome sequence of Naumovozyma castellii.</title>
        <authorList>
            <person name="Gordon J.L."/>
            <person name="Armisen D."/>
            <person name="Proux-Wera E."/>
            <person name="OhEigeartaigh S.S."/>
            <person name="Byrne K.P."/>
            <person name="Wolfe K.H."/>
        </authorList>
    </citation>
    <scope>NUCLEOTIDE SEQUENCE</scope>
    <source>
        <strain>Type strain:CBS 4309</strain>
    </source>
</reference>
<dbReference type="eggNOG" id="ENOG502S5CB">
    <property type="taxonomic scope" value="Eukaryota"/>
</dbReference>
<dbReference type="OMA" id="EQRQYKI"/>
<reference evidence="2 3" key="1">
    <citation type="journal article" date="2011" name="Proc. Natl. Acad. Sci. U.S.A.">
        <title>Evolutionary erosion of yeast sex chromosomes by mating-type switching accidents.</title>
        <authorList>
            <person name="Gordon J.L."/>
            <person name="Armisen D."/>
            <person name="Proux-Wera E."/>
            <person name="Oheigeartaigh S.S."/>
            <person name="Byrne K.P."/>
            <person name="Wolfe K.H."/>
        </authorList>
    </citation>
    <scope>NUCLEOTIDE SEQUENCE [LARGE SCALE GENOMIC DNA]</scope>
    <source>
        <strain evidence="3">ATCC 76901 / BCRC 22586 / CBS 4309 / NBRC 1992 / NRRL Y-12630</strain>
    </source>
</reference>
<feature type="region of interest" description="Disordered" evidence="1">
    <location>
        <begin position="1"/>
        <end position="44"/>
    </location>
</feature>
<dbReference type="FunCoup" id="G0VA17">
    <property type="interactions" value="127"/>
</dbReference>
<gene>
    <name evidence="2" type="primary">NCAS0B04220</name>
    <name evidence="2" type="ordered locus">NCAS_0B04220</name>
</gene>
<dbReference type="KEGG" id="ncs:NCAS_0B04220"/>
<dbReference type="GO" id="GO:0016514">
    <property type="term" value="C:SWI/SNF complex"/>
    <property type="evidence" value="ECO:0007669"/>
    <property type="project" value="EnsemblFungi"/>
</dbReference>
<evidence type="ECO:0000313" key="3">
    <source>
        <dbReference type="Proteomes" id="UP000001640"/>
    </source>
</evidence>
<feature type="compositionally biased region" description="Polar residues" evidence="1">
    <location>
        <begin position="30"/>
        <end position="39"/>
    </location>
</feature>
<proteinExistence type="predicted"/>
<protein>
    <submittedName>
        <fullName evidence="2">Uncharacterized protein</fullName>
    </submittedName>
</protein>
<organism evidence="2 3">
    <name type="scientific">Naumovozyma castellii</name>
    <name type="common">Yeast</name>
    <name type="synonym">Saccharomyces castellii</name>
    <dbReference type="NCBI Taxonomy" id="27288"/>
    <lineage>
        <taxon>Eukaryota</taxon>
        <taxon>Fungi</taxon>
        <taxon>Dikarya</taxon>
        <taxon>Ascomycota</taxon>
        <taxon>Saccharomycotina</taxon>
        <taxon>Saccharomycetes</taxon>
        <taxon>Saccharomycetales</taxon>
        <taxon>Saccharomycetaceae</taxon>
        <taxon>Naumovozyma</taxon>
    </lineage>
</organism>
<dbReference type="EMBL" id="HE576753">
    <property type="protein sequence ID" value="CCC68506.1"/>
    <property type="molecule type" value="Genomic_DNA"/>
</dbReference>
<dbReference type="STRING" id="1064592.G0VA17"/>
<accession>G0VA17</accession>
<sequence length="156" mass="17378">MESSFVPQAPVASTTTNNNTNVPGVTTPGIIQTQDTTNLPVPPPVEATAEEQRQYKIQLLLHINSVLLLRVIHMSNAATTNGNNNPKYPEQLQAFISHYLKRVHANLQCISQINQGVTKTRPLIFDAPPTTGPPQAQQQDILLKLYLLMNRVFEIW</sequence>
<dbReference type="GeneID" id="96902065"/>
<dbReference type="GO" id="GO:0005829">
    <property type="term" value="C:cytosol"/>
    <property type="evidence" value="ECO:0007669"/>
    <property type="project" value="EnsemblFungi"/>
</dbReference>
<evidence type="ECO:0000313" key="2">
    <source>
        <dbReference type="EMBL" id="CCC68506.1"/>
    </source>
</evidence>
<keyword evidence="3" id="KW-1185">Reference proteome</keyword>
<dbReference type="GO" id="GO:0045944">
    <property type="term" value="P:positive regulation of transcription by RNA polymerase II"/>
    <property type="evidence" value="ECO:0007669"/>
    <property type="project" value="EnsemblFungi"/>
</dbReference>
<dbReference type="Proteomes" id="UP000001640">
    <property type="component" value="Chromosome 2"/>
</dbReference>
<dbReference type="GO" id="GO:0006338">
    <property type="term" value="P:chromatin remodeling"/>
    <property type="evidence" value="ECO:0007669"/>
    <property type="project" value="EnsemblFungi"/>
</dbReference>
<feature type="compositionally biased region" description="Low complexity" evidence="1">
    <location>
        <begin position="14"/>
        <end position="29"/>
    </location>
</feature>